<dbReference type="Proteomes" id="UP000305792">
    <property type="component" value="Unassembled WGS sequence"/>
</dbReference>
<proteinExistence type="inferred from homology"/>
<sequence length="182" mass="18710">MPGARSNAPAANRSSCAWCAATDPTSATGPRKGVRVSDLPTTSARVGAVAIGCDLPAAPPWLDDAACLDVDTALFFSDAAAVQAVALAVCATCPVTEACWRMAVETGSTGVWGGTTHLGRRLAATGLTHCAAGHELTESTARLRSGSGSFSVGCRVCDRDRYHARGADLRRARRAAAKEATH</sequence>
<keyword evidence="14" id="KW-1185">Reference proteome</keyword>
<evidence type="ECO:0000256" key="4">
    <source>
        <dbReference type="ARBA" id="ARBA00022485"/>
    </source>
</evidence>
<dbReference type="GO" id="GO:0005737">
    <property type="term" value="C:cytoplasm"/>
    <property type="evidence" value="ECO:0007669"/>
    <property type="project" value="UniProtKB-SubCell"/>
</dbReference>
<evidence type="ECO:0000313" key="14">
    <source>
        <dbReference type="Proteomes" id="UP000305792"/>
    </source>
</evidence>
<protein>
    <recommendedName>
        <fullName evidence="12">4Fe-4S Wbl-type domain-containing protein</fullName>
    </recommendedName>
</protein>
<evidence type="ECO:0000256" key="7">
    <source>
        <dbReference type="ARBA" id="ARBA00023014"/>
    </source>
</evidence>
<keyword evidence="11" id="KW-0804">Transcription</keyword>
<keyword evidence="7" id="KW-0411">Iron-sulfur</keyword>
<dbReference type="GO" id="GO:0045892">
    <property type="term" value="P:negative regulation of DNA-templated transcription"/>
    <property type="evidence" value="ECO:0007669"/>
    <property type="project" value="TreeGrafter"/>
</dbReference>
<evidence type="ECO:0000256" key="9">
    <source>
        <dbReference type="ARBA" id="ARBA00023125"/>
    </source>
</evidence>
<dbReference type="EMBL" id="STGX01000009">
    <property type="protein sequence ID" value="THV27920.1"/>
    <property type="molecule type" value="Genomic_DNA"/>
</dbReference>
<evidence type="ECO:0000256" key="3">
    <source>
        <dbReference type="ARBA" id="ARBA00006597"/>
    </source>
</evidence>
<keyword evidence="8" id="KW-0805">Transcription regulation</keyword>
<evidence type="ECO:0000259" key="12">
    <source>
        <dbReference type="PROSITE" id="PS51674"/>
    </source>
</evidence>
<dbReference type="GO" id="GO:0045454">
    <property type="term" value="P:cell redox homeostasis"/>
    <property type="evidence" value="ECO:0007669"/>
    <property type="project" value="TreeGrafter"/>
</dbReference>
<comment type="similarity">
    <text evidence="3">Belongs to the WhiB family.</text>
</comment>
<name>A0A4S8PC83_9ACTN</name>
<evidence type="ECO:0000256" key="8">
    <source>
        <dbReference type="ARBA" id="ARBA00023015"/>
    </source>
</evidence>
<dbReference type="PROSITE" id="PS51674">
    <property type="entry name" value="4FE4S_WBL"/>
    <property type="match status" value="1"/>
</dbReference>
<keyword evidence="6" id="KW-0408">Iron</keyword>
<dbReference type="InterPro" id="IPR003482">
    <property type="entry name" value="Whib"/>
</dbReference>
<evidence type="ECO:0000256" key="10">
    <source>
        <dbReference type="ARBA" id="ARBA00023157"/>
    </source>
</evidence>
<dbReference type="AlphaFoldDB" id="A0A4S8PC83"/>
<dbReference type="GO" id="GO:0047134">
    <property type="term" value="F:protein-disulfide reductase [NAD(P)H] activity"/>
    <property type="evidence" value="ECO:0007669"/>
    <property type="project" value="TreeGrafter"/>
</dbReference>
<evidence type="ECO:0000256" key="5">
    <source>
        <dbReference type="ARBA" id="ARBA00022723"/>
    </source>
</evidence>
<dbReference type="PANTHER" id="PTHR38839">
    <property type="entry name" value="TRANSCRIPTIONAL REGULATOR WHID-RELATED"/>
    <property type="match status" value="1"/>
</dbReference>
<dbReference type="GO" id="GO:0003677">
    <property type="term" value="F:DNA binding"/>
    <property type="evidence" value="ECO:0007669"/>
    <property type="project" value="UniProtKB-KW"/>
</dbReference>
<keyword evidence="5" id="KW-0479">Metal-binding</keyword>
<dbReference type="InterPro" id="IPR034768">
    <property type="entry name" value="4FE4S_WBL"/>
</dbReference>
<dbReference type="Pfam" id="PF02467">
    <property type="entry name" value="Whib"/>
    <property type="match status" value="1"/>
</dbReference>
<accession>A0A4S8PC83</accession>
<dbReference type="GO" id="GO:0051539">
    <property type="term" value="F:4 iron, 4 sulfur cluster binding"/>
    <property type="evidence" value="ECO:0007669"/>
    <property type="project" value="UniProtKB-KW"/>
</dbReference>
<keyword evidence="9" id="KW-0238">DNA-binding</keyword>
<feature type="domain" description="4Fe-4S Wbl-type" evidence="12">
    <location>
        <begin position="66"/>
        <end position="122"/>
    </location>
</feature>
<organism evidence="13 14">
    <name type="scientific">Glycomyces paridis</name>
    <dbReference type="NCBI Taxonomy" id="2126555"/>
    <lineage>
        <taxon>Bacteria</taxon>
        <taxon>Bacillati</taxon>
        <taxon>Actinomycetota</taxon>
        <taxon>Actinomycetes</taxon>
        <taxon>Glycomycetales</taxon>
        <taxon>Glycomycetaceae</taxon>
        <taxon>Glycomyces</taxon>
    </lineage>
</organism>
<evidence type="ECO:0000313" key="13">
    <source>
        <dbReference type="EMBL" id="THV27920.1"/>
    </source>
</evidence>
<keyword evidence="4" id="KW-0004">4Fe-4S</keyword>
<keyword evidence="10" id="KW-1015">Disulfide bond</keyword>
<comment type="subcellular location">
    <subcellularLocation>
        <location evidence="2">Cytoplasm</location>
    </subcellularLocation>
</comment>
<comment type="cofactor">
    <cofactor evidence="1">
        <name>[4Fe-4S] cluster</name>
        <dbReference type="ChEBI" id="CHEBI:49883"/>
    </cofactor>
</comment>
<evidence type="ECO:0000256" key="1">
    <source>
        <dbReference type="ARBA" id="ARBA00001966"/>
    </source>
</evidence>
<evidence type="ECO:0000256" key="2">
    <source>
        <dbReference type="ARBA" id="ARBA00004496"/>
    </source>
</evidence>
<evidence type="ECO:0000256" key="11">
    <source>
        <dbReference type="ARBA" id="ARBA00023163"/>
    </source>
</evidence>
<dbReference type="PANTHER" id="PTHR38839:SF6">
    <property type="entry name" value="TRANSCRIPTIONAL REGULATOR WHIB1"/>
    <property type="match status" value="1"/>
</dbReference>
<reference evidence="13 14" key="1">
    <citation type="journal article" date="2018" name="Int. J. Syst. Evol. Microbiol.">
        <title>Glycomyces paridis sp. nov., isolated from the medicinal plant Paris polyphylla.</title>
        <authorList>
            <person name="Fang X.M."/>
            <person name="Bai J.L."/>
            <person name="Su J."/>
            <person name="Zhao L.L."/>
            <person name="Liu H.Y."/>
            <person name="Ma B.P."/>
            <person name="Zhang Y.Q."/>
            <person name="Yu L.Y."/>
        </authorList>
    </citation>
    <scope>NUCLEOTIDE SEQUENCE [LARGE SCALE GENOMIC DNA]</scope>
    <source>
        <strain evidence="13 14">CPCC 204357</strain>
    </source>
</reference>
<comment type="caution">
    <text evidence="13">The sequence shown here is derived from an EMBL/GenBank/DDBJ whole genome shotgun (WGS) entry which is preliminary data.</text>
</comment>
<gene>
    <name evidence="13" type="ORF">E9998_13085</name>
</gene>
<evidence type="ECO:0000256" key="6">
    <source>
        <dbReference type="ARBA" id="ARBA00023004"/>
    </source>
</evidence>
<dbReference type="GO" id="GO:0046872">
    <property type="term" value="F:metal ion binding"/>
    <property type="evidence" value="ECO:0007669"/>
    <property type="project" value="UniProtKB-KW"/>
</dbReference>